<reference evidence="2 3" key="1">
    <citation type="submission" date="2019-05" db="EMBL/GenBank/DDBJ databases">
        <title>Another draft genome of Portunus trituberculatus and its Hox gene families provides insights of decapod evolution.</title>
        <authorList>
            <person name="Jeong J.-H."/>
            <person name="Song I."/>
            <person name="Kim S."/>
            <person name="Choi T."/>
            <person name="Kim D."/>
            <person name="Ryu S."/>
            <person name="Kim W."/>
        </authorList>
    </citation>
    <scope>NUCLEOTIDE SEQUENCE [LARGE SCALE GENOMIC DNA]</scope>
    <source>
        <tissue evidence="2">Muscle</tissue>
    </source>
</reference>
<proteinExistence type="predicted"/>
<dbReference type="EMBL" id="VSRR010000535">
    <property type="protein sequence ID" value="MPC16773.1"/>
    <property type="molecule type" value="Genomic_DNA"/>
</dbReference>
<feature type="compositionally biased region" description="Basic and acidic residues" evidence="1">
    <location>
        <begin position="53"/>
        <end position="64"/>
    </location>
</feature>
<feature type="compositionally biased region" description="Acidic residues" evidence="1">
    <location>
        <begin position="43"/>
        <end position="52"/>
    </location>
</feature>
<accession>A0A5B7D685</accession>
<organism evidence="2 3">
    <name type="scientific">Portunus trituberculatus</name>
    <name type="common">Swimming crab</name>
    <name type="synonym">Neptunus trituberculatus</name>
    <dbReference type="NCBI Taxonomy" id="210409"/>
    <lineage>
        <taxon>Eukaryota</taxon>
        <taxon>Metazoa</taxon>
        <taxon>Ecdysozoa</taxon>
        <taxon>Arthropoda</taxon>
        <taxon>Crustacea</taxon>
        <taxon>Multicrustacea</taxon>
        <taxon>Malacostraca</taxon>
        <taxon>Eumalacostraca</taxon>
        <taxon>Eucarida</taxon>
        <taxon>Decapoda</taxon>
        <taxon>Pleocyemata</taxon>
        <taxon>Brachyura</taxon>
        <taxon>Eubrachyura</taxon>
        <taxon>Portunoidea</taxon>
        <taxon>Portunidae</taxon>
        <taxon>Portuninae</taxon>
        <taxon>Portunus</taxon>
    </lineage>
</organism>
<dbReference type="AlphaFoldDB" id="A0A5B7D685"/>
<evidence type="ECO:0000256" key="1">
    <source>
        <dbReference type="SAM" id="MobiDB-lite"/>
    </source>
</evidence>
<dbReference type="Proteomes" id="UP000324222">
    <property type="component" value="Unassembled WGS sequence"/>
</dbReference>
<protein>
    <submittedName>
        <fullName evidence="2">Uncharacterized protein</fullName>
    </submittedName>
</protein>
<feature type="region of interest" description="Disordered" evidence="1">
    <location>
        <begin position="16"/>
        <end position="72"/>
    </location>
</feature>
<gene>
    <name evidence="2" type="ORF">E2C01_009609</name>
</gene>
<keyword evidence="3" id="KW-1185">Reference proteome</keyword>
<comment type="caution">
    <text evidence="2">The sequence shown here is derived from an EMBL/GenBank/DDBJ whole genome shotgun (WGS) entry which is preliminary data.</text>
</comment>
<evidence type="ECO:0000313" key="3">
    <source>
        <dbReference type="Proteomes" id="UP000324222"/>
    </source>
</evidence>
<evidence type="ECO:0000313" key="2">
    <source>
        <dbReference type="EMBL" id="MPC16773.1"/>
    </source>
</evidence>
<sequence>MVVAVVVGAWITRLPIPPLPGHRQQNLSRSRSPMYKVGRDHSMEEEEEEEEEEGKHRSNKDVGEKMIQQIYG</sequence>
<name>A0A5B7D685_PORTR</name>